<feature type="domain" description="Serine aminopeptidase S33" evidence="1">
    <location>
        <begin position="59"/>
        <end position="293"/>
    </location>
</feature>
<dbReference type="AlphaFoldDB" id="A0A3L8PQQ7"/>
<name>A0A3L8PQQ7_9ACTN</name>
<sequence length="341" mass="36504">MKRGIRWMAIVASVVLVVAAGAIGVALVGNSYAFDERHVEIPVTGGSLSGVLTTPKSGEAHGVVVMVHGDGPVDATQNGLYDPWFDGAAASRYATLSWSKPGVGGSDGDWLAQSLPDRAAEVGAAIDWAAAQPDVPTSTIVLWGASQAGWVIPEVVADRDDIAGVVAVGTAINWLKQGQFNLQAELDHEGADAEQRARAEAASTSTNALLERGASYEEYLGETTEADPMTRERWGFVQRSFRADATSDLTRAATHHVPWLLLAGEHDRNVDVHETAEVYRGIFGRDVEVTWVDAVHSMARPMVDDSEFIGFVTGVFWPRALLAHGVIDSYRGFLDQVTGSH</sequence>
<dbReference type="Proteomes" id="UP000282515">
    <property type="component" value="Unassembled WGS sequence"/>
</dbReference>
<gene>
    <name evidence="2" type="ORF">D9V41_00660</name>
</gene>
<dbReference type="InterPro" id="IPR029058">
    <property type="entry name" value="AB_hydrolase_fold"/>
</dbReference>
<dbReference type="RefSeq" id="WP_121792608.1">
    <property type="nucleotide sequence ID" value="NZ_RDBF01000001.1"/>
</dbReference>
<evidence type="ECO:0000259" key="1">
    <source>
        <dbReference type="Pfam" id="PF12146"/>
    </source>
</evidence>
<dbReference type="InterPro" id="IPR053145">
    <property type="entry name" value="AB_hydrolase_Est10"/>
</dbReference>
<dbReference type="PANTHER" id="PTHR43265">
    <property type="entry name" value="ESTERASE ESTD"/>
    <property type="match status" value="1"/>
</dbReference>
<dbReference type="GO" id="GO:0052689">
    <property type="term" value="F:carboxylic ester hydrolase activity"/>
    <property type="evidence" value="ECO:0007669"/>
    <property type="project" value="TreeGrafter"/>
</dbReference>
<organism evidence="2 3">
    <name type="scientific">Aeromicrobium phragmitis</name>
    <dbReference type="NCBI Taxonomy" id="2478914"/>
    <lineage>
        <taxon>Bacteria</taxon>
        <taxon>Bacillati</taxon>
        <taxon>Actinomycetota</taxon>
        <taxon>Actinomycetes</taxon>
        <taxon>Propionibacteriales</taxon>
        <taxon>Nocardioidaceae</taxon>
        <taxon>Aeromicrobium</taxon>
    </lineage>
</organism>
<dbReference type="OrthoDB" id="9765647at2"/>
<dbReference type="PANTHER" id="PTHR43265:SF1">
    <property type="entry name" value="ESTERASE ESTD"/>
    <property type="match status" value="1"/>
</dbReference>
<reference evidence="2 3" key="1">
    <citation type="submission" date="2018-10" db="EMBL/GenBank/DDBJ databases">
        <title>Aeromicrobium sp. 9W16Y-2 whole genome shotgun sequence.</title>
        <authorList>
            <person name="Li F."/>
        </authorList>
    </citation>
    <scope>NUCLEOTIDE SEQUENCE [LARGE SCALE GENOMIC DNA]</scope>
    <source>
        <strain evidence="2 3">9W16Y-2</strain>
    </source>
</reference>
<accession>A0A3L8PQQ7</accession>
<dbReference type="Gene3D" id="3.40.50.1820">
    <property type="entry name" value="alpha/beta hydrolase"/>
    <property type="match status" value="1"/>
</dbReference>
<proteinExistence type="predicted"/>
<keyword evidence="3" id="KW-1185">Reference proteome</keyword>
<evidence type="ECO:0000313" key="3">
    <source>
        <dbReference type="Proteomes" id="UP000282515"/>
    </source>
</evidence>
<keyword evidence="2" id="KW-0378">Hydrolase</keyword>
<dbReference type="Pfam" id="PF12146">
    <property type="entry name" value="Hydrolase_4"/>
    <property type="match status" value="1"/>
</dbReference>
<dbReference type="InterPro" id="IPR022742">
    <property type="entry name" value="Hydrolase_4"/>
</dbReference>
<dbReference type="EMBL" id="RDBF01000001">
    <property type="protein sequence ID" value="RLV57199.1"/>
    <property type="molecule type" value="Genomic_DNA"/>
</dbReference>
<evidence type="ECO:0000313" key="2">
    <source>
        <dbReference type="EMBL" id="RLV57199.1"/>
    </source>
</evidence>
<dbReference type="SUPFAM" id="SSF53474">
    <property type="entry name" value="alpha/beta-Hydrolases"/>
    <property type="match status" value="1"/>
</dbReference>
<protein>
    <submittedName>
        <fullName evidence="2">Alpha/beta hydrolase</fullName>
    </submittedName>
</protein>
<comment type="caution">
    <text evidence="2">The sequence shown here is derived from an EMBL/GenBank/DDBJ whole genome shotgun (WGS) entry which is preliminary data.</text>
</comment>